<accession>A0AA88L103</accession>
<name>A0AA88L103_ARTSF</name>
<organism evidence="3 4">
    <name type="scientific">Artemia franciscana</name>
    <name type="common">Brine shrimp</name>
    <name type="synonym">Artemia sanfranciscana</name>
    <dbReference type="NCBI Taxonomy" id="6661"/>
    <lineage>
        <taxon>Eukaryota</taxon>
        <taxon>Metazoa</taxon>
        <taxon>Ecdysozoa</taxon>
        <taxon>Arthropoda</taxon>
        <taxon>Crustacea</taxon>
        <taxon>Branchiopoda</taxon>
        <taxon>Anostraca</taxon>
        <taxon>Artemiidae</taxon>
        <taxon>Artemia</taxon>
    </lineage>
</organism>
<evidence type="ECO:0000256" key="1">
    <source>
        <dbReference type="SAM" id="Coils"/>
    </source>
</evidence>
<comment type="caution">
    <text evidence="3">The sequence shown here is derived from an EMBL/GenBank/DDBJ whole genome shotgun (WGS) entry which is preliminary data.</text>
</comment>
<feature type="compositionally biased region" description="Polar residues" evidence="2">
    <location>
        <begin position="116"/>
        <end position="133"/>
    </location>
</feature>
<dbReference type="EMBL" id="JAVRJZ010000012">
    <property type="protein sequence ID" value="KAK2714898.1"/>
    <property type="molecule type" value="Genomic_DNA"/>
</dbReference>
<evidence type="ECO:0000313" key="4">
    <source>
        <dbReference type="Proteomes" id="UP001187531"/>
    </source>
</evidence>
<keyword evidence="4" id="KW-1185">Reference proteome</keyword>
<sequence length="176" mass="20541">MEKSSSEKGPVKSRNVEKKDKKVAEKSRKGKDVGDKQAQEPLKPSKQKRQQIVVDEEIQQPKRVRQKRTRLRKLKPLDILADEAKRIREMIAMLERQKLALKVWNEQLQAQQRLFTNTPGGSSQTRESVSDQVEQTKKVKVDLQVRRMGYEEEEETSEEESEDEENLEDLCRLSLP</sequence>
<proteinExistence type="predicted"/>
<evidence type="ECO:0000313" key="3">
    <source>
        <dbReference type="EMBL" id="KAK2714898.1"/>
    </source>
</evidence>
<keyword evidence="1" id="KW-0175">Coiled coil</keyword>
<evidence type="ECO:0000256" key="2">
    <source>
        <dbReference type="SAM" id="MobiDB-lite"/>
    </source>
</evidence>
<feature type="coiled-coil region" evidence="1">
    <location>
        <begin position="77"/>
        <end position="114"/>
    </location>
</feature>
<dbReference type="Proteomes" id="UP001187531">
    <property type="component" value="Unassembled WGS sequence"/>
</dbReference>
<feature type="compositionally biased region" description="Basic and acidic residues" evidence="2">
    <location>
        <begin position="134"/>
        <end position="150"/>
    </location>
</feature>
<gene>
    <name evidence="3" type="ORF">QYM36_009784</name>
</gene>
<reference evidence="3" key="1">
    <citation type="submission" date="2023-07" db="EMBL/GenBank/DDBJ databases">
        <title>Chromosome-level genome assembly of Artemia franciscana.</title>
        <authorList>
            <person name="Jo E."/>
        </authorList>
    </citation>
    <scope>NUCLEOTIDE SEQUENCE</scope>
    <source>
        <tissue evidence="3">Whole body</tissue>
    </source>
</reference>
<feature type="compositionally biased region" description="Acidic residues" evidence="2">
    <location>
        <begin position="151"/>
        <end position="168"/>
    </location>
</feature>
<dbReference type="AlphaFoldDB" id="A0AA88L103"/>
<feature type="region of interest" description="Disordered" evidence="2">
    <location>
        <begin position="116"/>
        <end position="176"/>
    </location>
</feature>
<protein>
    <submittedName>
        <fullName evidence="3">Uncharacterized protein</fullName>
    </submittedName>
</protein>
<feature type="region of interest" description="Disordered" evidence="2">
    <location>
        <begin position="1"/>
        <end position="70"/>
    </location>
</feature>
<feature type="compositionally biased region" description="Basic and acidic residues" evidence="2">
    <location>
        <begin position="1"/>
        <end position="38"/>
    </location>
</feature>